<dbReference type="RefSeq" id="WP_239673158.1">
    <property type="nucleotide sequence ID" value="NZ_CP049742.1"/>
</dbReference>
<feature type="transmembrane region" description="Helical" evidence="5">
    <location>
        <begin position="150"/>
        <end position="173"/>
    </location>
</feature>
<evidence type="ECO:0000256" key="4">
    <source>
        <dbReference type="ARBA" id="ARBA00023136"/>
    </source>
</evidence>
<comment type="similarity">
    <text evidence="5">Belongs to the TatC family.</text>
</comment>
<keyword evidence="4 5" id="KW-0472">Membrane</keyword>
<evidence type="ECO:0000256" key="1">
    <source>
        <dbReference type="ARBA" id="ARBA00004141"/>
    </source>
</evidence>
<organism evidence="6 7">
    <name type="scientific">Mangrovibacillus cuniculi</name>
    <dbReference type="NCBI Taxonomy" id="2593652"/>
    <lineage>
        <taxon>Bacteria</taxon>
        <taxon>Bacillati</taxon>
        <taxon>Bacillota</taxon>
        <taxon>Bacilli</taxon>
        <taxon>Bacillales</taxon>
        <taxon>Bacillaceae</taxon>
        <taxon>Mangrovibacillus</taxon>
    </lineage>
</organism>
<feature type="transmembrane region" description="Helical" evidence="5">
    <location>
        <begin position="20"/>
        <end position="41"/>
    </location>
</feature>
<dbReference type="InterPro" id="IPR002033">
    <property type="entry name" value="TatC"/>
</dbReference>
<dbReference type="GO" id="GO:0033281">
    <property type="term" value="C:TAT protein transport complex"/>
    <property type="evidence" value="ECO:0007669"/>
    <property type="project" value="UniProtKB-UniRule"/>
</dbReference>
<evidence type="ECO:0000313" key="6">
    <source>
        <dbReference type="EMBL" id="QPC45646.1"/>
    </source>
</evidence>
<sequence>MVKGNEMLFTHMQELRQRMIYVLIVYVVFLVAGFVFVKKLYHWLLQNAEVSLTVLGPSEILWIYFMLASLCSISLTIPFIAYQVWAFIRPALKQEERKATLVFIPLLFILFIGGIAFGYFVVFPSVYAFIVSLSSGMFDTTFTVEKYFRFLLQITLPLGLLFEMPAVVLFLTKLRLLTPTVMMKYRKYVLFALVIISAVVTPPDFISQLFVLIPMILLYEASIIICKIVYNRQKERDLVFSSS</sequence>
<evidence type="ECO:0000256" key="5">
    <source>
        <dbReference type="HAMAP-Rule" id="MF_00902"/>
    </source>
</evidence>
<dbReference type="Proteomes" id="UP000593626">
    <property type="component" value="Chromosome"/>
</dbReference>
<feature type="transmembrane region" description="Helical" evidence="5">
    <location>
        <begin position="185"/>
        <end position="203"/>
    </location>
</feature>
<dbReference type="GO" id="GO:0065002">
    <property type="term" value="P:intracellular protein transmembrane transport"/>
    <property type="evidence" value="ECO:0007669"/>
    <property type="project" value="TreeGrafter"/>
</dbReference>
<dbReference type="PANTHER" id="PTHR30371:SF4">
    <property type="entry name" value="SEC-INDEPENDENT PROTEIN TRANSLOCASE PROTEIN TATCD"/>
    <property type="match status" value="1"/>
</dbReference>
<keyword evidence="3 5" id="KW-1133">Transmembrane helix</keyword>
<reference evidence="6 7" key="1">
    <citation type="submission" date="2019-07" db="EMBL/GenBank/DDBJ databases">
        <title>Genome sequence of 2 isolates from Red Sea Mangroves.</title>
        <authorList>
            <person name="Sefrji F."/>
            <person name="Michoud G."/>
            <person name="Merlino G."/>
            <person name="Daffonchio D."/>
        </authorList>
    </citation>
    <scope>NUCLEOTIDE SEQUENCE [LARGE SCALE GENOMIC DNA]</scope>
    <source>
        <strain evidence="6 7">R1DC41</strain>
    </source>
</reference>
<dbReference type="GO" id="GO:0009977">
    <property type="term" value="F:proton motive force dependent protein transmembrane transporter activity"/>
    <property type="evidence" value="ECO:0007669"/>
    <property type="project" value="TreeGrafter"/>
</dbReference>
<comment type="function">
    <text evidence="5">Part of the twin-arginine translocation (Tat) system that transports large folded proteins containing a characteristic twin-arginine motif in their signal peptide across membranes.</text>
</comment>
<keyword evidence="7" id="KW-1185">Reference proteome</keyword>
<feature type="transmembrane region" description="Helical" evidence="5">
    <location>
        <begin position="100"/>
        <end position="130"/>
    </location>
</feature>
<evidence type="ECO:0000256" key="3">
    <source>
        <dbReference type="ARBA" id="ARBA00022989"/>
    </source>
</evidence>
<dbReference type="NCBIfam" id="TIGR00945">
    <property type="entry name" value="tatC"/>
    <property type="match status" value="1"/>
</dbReference>
<dbReference type="GO" id="GO:0043953">
    <property type="term" value="P:protein transport by the Tat complex"/>
    <property type="evidence" value="ECO:0007669"/>
    <property type="project" value="UniProtKB-UniRule"/>
</dbReference>
<gene>
    <name evidence="5 6" type="primary">tatC</name>
    <name evidence="6" type="ORF">G8O30_00995</name>
</gene>
<feature type="transmembrane region" description="Helical" evidence="5">
    <location>
        <begin position="209"/>
        <end position="230"/>
    </location>
</feature>
<evidence type="ECO:0000256" key="2">
    <source>
        <dbReference type="ARBA" id="ARBA00022692"/>
    </source>
</evidence>
<comment type="subunit">
    <text evidence="5">Forms a complex with TatA.</text>
</comment>
<keyword evidence="5" id="KW-1003">Cell membrane</keyword>
<keyword evidence="5" id="KW-0653">Protein transport</keyword>
<dbReference type="EMBL" id="CP049742">
    <property type="protein sequence ID" value="QPC45646.1"/>
    <property type="molecule type" value="Genomic_DNA"/>
</dbReference>
<proteinExistence type="inferred from homology"/>
<name>A0A7S8C920_9BACI</name>
<feature type="transmembrane region" description="Helical" evidence="5">
    <location>
        <begin position="61"/>
        <end position="88"/>
    </location>
</feature>
<keyword evidence="5" id="KW-0813">Transport</keyword>
<accession>A0A7S8C920</accession>
<dbReference type="Pfam" id="PF00902">
    <property type="entry name" value="TatC"/>
    <property type="match status" value="1"/>
</dbReference>
<dbReference type="AlphaFoldDB" id="A0A7S8C920"/>
<dbReference type="PRINTS" id="PR01840">
    <property type="entry name" value="TATCFAMILY"/>
</dbReference>
<protein>
    <recommendedName>
        <fullName evidence="5">Sec-independent protein translocase protein TatC</fullName>
    </recommendedName>
</protein>
<dbReference type="KEGG" id="mcui:G8O30_00995"/>
<evidence type="ECO:0000313" key="7">
    <source>
        <dbReference type="Proteomes" id="UP000593626"/>
    </source>
</evidence>
<comment type="subcellular location">
    <subcellularLocation>
        <location evidence="5">Cell membrane</location>
        <topology evidence="5">Multi-pass membrane protein</topology>
    </subcellularLocation>
    <subcellularLocation>
        <location evidence="1">Membrane</location>
        <topology evidence="1">Multi-pass membrane protein</topology>
    </subcellularLocation>
</comment>
<keyword evidence="2 5" id="KW-0812">Transmembrane</keyword>
<dbReference type="PANTHER" id="PTHR30371">
    <property type="entry name" value="SEC-INDEPENDENT PROTEIN TRANSLOCASE PROTEIN TATC"/>
    <property type="match status" value="1"/>
</dbReference>
<dbReference type="HAMAP" id="MF_00902">
    <property type="entry name" value="TatC"/>
    <property type="match status" value="1"/>
</dbReference>
<keyword evidence="5" id="KW-0811">Translocation</keyword>